<accession>A0AAV1T8X6</accession>
<reference evidence="2" key="1">
    <citation type="submission" date="2024-01" db="EMBL/GenBank/DDBJ databases">
        <authorList>
            <person name="Webb A."/>
        </authorList>
    </citation>
    <scope>NUCLEOTIDE SEQUENCE</scope>
    <source>
        <strain evidence="2">Pm1</strain>
    </source>
</reference>
<evidence type="ECO:0000313" key="3">
    <source>
        <dbReference type="Proteomes" id="UP001162060"/>
    </source>
</evidence>
<evidence type="ECO:0000313" key="2">
    <source>
        <dbReference type="EMBL" id="CAK7904860.1"/>
    </source>
</evidence>
<comment type="caution">
    <text evidence="2">The sequence shown here is derived from an EMBL/GenBank/DDBJ whole genome shotgun (WGS) entry which is preliminary data.</text>
</comment>
<feature type="chain" id="PRO_5043662486" description="RxLR effector candidate protein" evidence="1">
    <location>
        <begin position="26"/>
        <end position="227"/>
    </location>
</feature>
<gene>
    <name evidence="2" type="ORF">PM001_LOCUS2992</name>
</gene>
<name>A0AAV1T8X6_9STRA</name>
<organism evidence="2 3">
    <name type="scientific">Peronospora matthiolae</name>
    <dbReference type="NCBI Taxonomy" id="2874970"/>
    <lineage>
        <taxon>Eukaryota</taxon>
        <taxon>Sar</taxon>
        <taxon>Stramenopiles</taxon>
        <taxon>Oomycota</taxon>
        <taxon>Peronosporomycetes</taxon>
        <taxon>Peronosporales</taxon>
        <taxon>Peronosporaceae</taxon>
        <taxon>Peronospora</taxon>
    </lineage>
</organism>
<keyword evidence="1" id="KW-0732">Signal</keyword>
<sequence length="227" mass="25761">MRLYLSAGLVSSALLVSAAFALASAEPDPAALGVLEDQRHTTGRLLRGSTDEKRDSEEERLMHLPTPPNELLGVEQRVTEAFVRLNLKMPTFKNGEFVKEEVTAFLSSRKLRTWYHHAKKTGKMYAAFAPFNVLERALTPEVLARMIQRSILQKGNFPWNVLSFSKPMARILEEVQFDKWRSLGYTKADVNRKVLRLPEGAVDPISVQYGQTSKKKEGKEGKYLFDY</sequence>
<evidence type="ECO:0000256" key="1">
    <source>
        <dbReference type="SAM" id="SignalP"/>
    </source>
</evidence>
<dbReference type="EMBL" id="CAKLBY020000029">
    <property type="protein sequence ID" value="CAK7904860.1"/>
    <property type="molecule type" value="Genomic_DNA"/>
</dbReference>
<dbReference type="Proteomes" id="UP001162060">
    <property type="component" value="Unassembled WGS sequence"/>
</dbReference>
<feature type="signal peptide" evidence="1">
    <location>
        <begin position="1"/>
        <end position="25"/>
    </location>
</feature>
<protein>
    <recommendedName>
        <fullName evidence="4">RxLR effector candidate protein</fullName>
    </recommendedName>
</protein>
<dbReference type="AlphaFoldDB" id="A0AAV1T8X6"/>
<proteinExistence type="predicted"/>
<evidence type="ECO:0008006" key="4">
    <source>
        <dbReference type="Google" id="ProtNLM"/>
    </source>
</evidence>